<dbReference type="EMBL" id="CP101510">
    <property type="protein sequence ID" value="UTV30987.1"/>
    <property type="molecule type" value="Genomic_DNA"/>
</dbReference>
<dbReference type="Proteomes" id="UP001057998">
    <property type="component" value="Chromosome 3"/>
</dbReference>
<keyword evidence="1" id="KW-1133">Transmembrane helix</keyword>
<keyword evidence="1" id="KW-0812">Transmembrane</keyword>
<feature type="transmembrane region" description="Helical" evidence="1">
    <location>
        <begin position="106"/>
        <end position="126"/>
    </location>
</feature>
<keyword evidence="1" id="KW-0472">Membrane</keyword>
<sequence length="135" mass="15302">MEHPAYDGALSLRQESLLFEFVAVLLLMSGWKNDFLMFGTVMLYSKLFMFSFISGLAILSVSGYLFFIYIPEQHLLQQIYTTDVTDLVLADIRVLKVNLLYAEGTVVRFTFFGVILIIIGLVSKALELSLKHHDG</sequence>
<evidence type="ECO:0000313" key="3">
    <source>
        <dbReference type="Proteomes" id="UP001057998"/>
    </source>
</evidence>
<feature type="transmembrane region" description="Helical" evidence="1">
    <location>
        <begin position="47"/>
        <end position="70"/>
    </location>
</feature>
<protein>
    <submittedName>
        <fullName evidence="2">Uncharacterized protein</fullName>
    </submittedName>
</protein>
<keyword evidence="3" id="KW-1185">Reference proteome</keyword>
<organism evidence="2 3">
    <name type="scientific">Photobacterium atrarenae</name>
    <dbReference type="NCBI Taxonomy" id="865757"/>
    <lineage>
        <taxon>Bacteria</taxon>
        <taxon>Pseudomonadati</taxon>
        <taxon>Pseudomonadota</taxon>
        <taxon>Gammaproteobacteria</taxon>
        <taxon>Vibrionales</taxon>
        <taxon>Vibrionaceae</taxon>
        <taxon>Photobacterium</taxon>
    </lineage>
</organism>
<reference evidence="2" key="1">
    <citation type="submission" date="2022-07" db="EMBL/GenBank/DDBJ databases">
        <title>Genome sequencing of Photobacterium atrarenae GJH2-4.</title>
        <authorList>
            <person name="Park S.-J."/>
        </authorList>
    </citation>
    <scope>NUCLEOTIDE SEQUENCE</scope>
    <source>
        <strain evidence="2">GJH2-4</strain>
    </source>
</reference>
<evidence type="ECO:0000256" key="1">
    <source>
        <dbReference type="SAM" id="Phobius"/>
    </source>
</evidence>
<evidence type="ECO:0000313" key="2">
    <source>
        <dbReference type="EMBL" id="UTV30987.1"/>
    </source>
</evidence>
<proteinExistence type="predicted"/>
<accession>A0ABY5GR25</accession>
<name>A0ABY5GR25_9GAMM</name>
<dbReference type="RefSeq" id="WP_255392352.1">
    <property type="nucleotide sequence ID" value="NZ_CP101510.1"/>
</dbReference>
<feature type="transmembrane region" description="Helical" evidence="1">
    <location>
        <begin position="17"/>
        <end position="35"/>
    </location>
</feature>
<gene>
    <name evidence="2" type="ORF">NNL38_24590</name>
</gene>